<accession>A0A0L0NVP1</accession>
<protein>
    <submittedName>
        <fullName evidence="1">Uncharacterized protein</fullName>
    </submittedName>
</protein>
<dbReference type="VEuPathDB" id="FungiDB:QG37_05296"/>
<evidence type="ECO:0000313" key="1">
    <source>
        <dbReference type="EMBL" id="KND98059.1"/>
    </source>
</evidence>
<proteinExistence type="predicted"/>
<organism evidence="1 2">
    <name type="scientific">Candidozyma auris</name>
    <name type="common">Yeast</name>
    <name type="synonym">Candida auris</name>
    <dbReference type="NCBI Taxonomy" id="498019"/>
    <lineage>
        <taxon>Eukaryota</taxon>
        <taxon>Fungi</taxon>
        <taxon>Dikarya</taxon>
        <taxon>Ascomycota</taxon>
        <taxon>Saccharomycotina</taxon>
        <taxon>Pichiomycetes</taxon>
        <taxon>Metschnikowiaceae</taxon>
        <taxon>Candidozyma</taxon>
    </lineage>
</organism>
<sequence>MVAAADVAKIPVLEMRLLPGKASTMEWAFSFGSTGVDKQRTPMLLVSILLVYWGH</sequence>
<dbReference type="AlphaFoldDB" id="A0A0L0NVP1"/>
<reference evidence="2" key="1">
    <citation type="journal article" date="2015" name="BMC Genomics">
        <title>Draft genome of a commonly misdiagnosed multidrug resistant pathogen Candida auris.</title>
        <authorList>
            <person name="Chatterjee S."/>
            <person name="Alampalli S.V."/>
            <person name="Nageshan R.K."/>
            <person name="Chettiar S.T."/>
            <person name="Joshi S."/>
            <person name="Tatu U.S."/>
        </authorList>
    </citation>
    <scope>NUCLEOTIDE SEQUENCE [LARGE SCALE GENOMIC DNA]</scope>
    <source>
        <strain evidence="2">6684</strain>
    </source>
</reference>
<dbReference type="Proteomes" id="UP000037122">
    <property type="component" value="Unassembled WGS sequence"/>
</dbReference>
<name>A0A0L0NVP1_CANAR</name>
<gene>
    <name evidence="1" type="ORF">QG37_05296</name>
</gene>
<comment type="caution">
    <text evidence="1">The sequence shown here is derived from an EMBL/GenBank/DDBJ whole genome shotgun (WGS) entry which is preliminary data.</text>
</comment>
<dbReference type="EMBL" id="LGST01000037">
    <property type="protein sequence ID" value="KND98059.1"/>
    <property type="molecule type" value="Genomic_DNA"/>
</dbReference>
<evidence type="ECO:0000313" key="2">
    <source>
        <dbReference type="Proteomes" id="UP000037122"/>
    </source>
</evidence>